<evidence type="ECO:0000256" key="2">
    <source>
        <dbReference type="ARBA" id="ARBA00022980"/>
    </source>
</evidence>
<evidence type="ECO:0000313" key="6">
    <source>
        <dbReference type="EMBL" id="KAK8882006.1"/>
    </source>
</evidence>
<keyword evidence="2 4" id="KW-0689">Ribosomal protein</keyword>
<dbReference type="InterPro" id="IPR038551">
    <property type="entry name" value="Ribosomal_eS26_sf"/>
</dbReference>
<keyword evidence="7" id="KW-1185">Reference proteome</keyword>
<dbReference type="PANTHER" id="PTHR12538">
    <property type="entry name" value="40S RIBOSOMAL PROTEIN S26"/>
    <property type="match status" value="1"/>
</dbReference>
<evidence type="ECO:0000256" key="3">
    <source>
        <dbReference type="ARBA" id="ARBA00023274"/>
    </source>
</evidence>
<accession>A0ABR2JU75</accession>
<dbReference type="Pfam" id="PF01283">
    <property type="entry name" value="Ribosomal_S26e"/>
    <property type="match status" value="1"/>
</dbReference>
<dbReference type="GO" id="GO:0005840">
    <property type="term" value="C:ribosome"/>
    <property type="evidence" value="ECO:0007669"/>
    <property type="project" value="UniProtKB-KW"/>
</dbReference>
<gene>
    <name evidence="6" type="ORF">M9Y10_044645</name>
</gene>
<dbReference type="InterPro" id="IPR000892">
    <property type="entry name" value="Ribosomal_eS26"/>
</dbReference>
<feature type="region of interest" description="Disordered" evidence="5">
    <location>
        <begin position="104"/>
        <end position="123"/>
    </location>
</feature>
<comment type="caution">
    <text evidence="6">The sequence shown here is derived from an EMBL/GenBank/DDBJ whole genome shotgun (WGS) entry which is preliminary data.</text>
</comment>
<dbReference type="Gene3D" id="3.30.1740.20">
    <property type="entry name" value="Ribosomal protein S26e"/>
    <property type="match status" value="1"/>
</dbReference>
<proteinExistence type="inferred from homology"/>
<comment type="similarity">
    <text evidence="1 4">Belongs to the eukaryotic ribosomal protein eS26 family.</text>
</comment>
<evidence type="ECO:0000256" key="1">
    <source>
        <dbReference type="ARBA" id="ARBA00008596"/>
    </source>
</evidence>
<feature type="compositionally biased region" description="Low complexity" evidence="5">
    <location>
        <begin position="110"/>
        <end position="123"/>
    </location>
</feature>
<sequence length="123" mass="14720">MPQKRRNCGRAKMNAGRKQTVNCLNCGKMVPRDKAIKRFMTKNMVDASSAKDVLDQEIFKDYELPKSYQKCFYCVSCACHRRIVRVRSRTTRRIRVPLFLKLQRERQEQRQNQNQNQNQHKNE</sequence>
<dbReference type="Proteomes" id="UP001470230">
    <property type="component" value="Unassembled WGS sequence"/>
</dbReference>
<protein>
    <recommendedName>
        <fullName evidence="4">40S ribosomal protein S26</fullName>
    </recommendedName>
</protein>
<keyword evidence="3 4" id="KW-0687">Ribonucleoprotein</keyword>
<dbReference type="PANTHER" id="PTHR12538:SF0">
    <property type="entry name" value="40S RIBOSOMAL PROTEIN S26"/>
    <property type="match status" value="1"/>
</dbReference>
<name>A0ABR2JU75_9EUKA</name>
<evidence type="ECO:0000313" key="7">
    <source>
        <dbReference type="Proteomes" id="UP001470230"/>
    </source>
</evidence>
<organism evidence="6 7">
    <name type="scientific">Tritrichomonas musculus</name>
    <dbReference type="NCBI Taxonomy" id="1915356"/>
    <lineage>
        <taxon>Eukaryota</taxon>
        <taxon>Metamonada</taxon>
        <taxon>Parabasalia</taxon>
        <taxon>Tritrichomonadida</taxon>
        <taxon>Tritrichomonadidae</taxon>
        <taxon>Tritrichomonas</taxon>
    </lineage>
</organism>
<reference evidence="6 7" key="1">
    <citation type="submission" date="2024-04" db="EMBL/GenBank/DDBJ databases">
        <title>Tritrichomonas musculus Genome.</title>
        <authorList>
            <person name="Alves-Ferreira E."/>
            <person name="Grigg M."/>
            <person name="Lorenzi H."/>
            <person name="Galac M."/>
        </authorList>
    </citation>
    <scope>NUCLEOTIDE SEQUENCE [LARGE SCALE GENOMIC DNA]</scope>
    <source>
        <strain evidence="6 7">EAF2021</strain>
    </source>
</reference>
<evidence type="ECO:0000256" key="5">
    <source>
        <dbReference type="SAM" id="MobiDB-lite"/>
    </source>
</evidence>
<dbReference type="EMBL" id="JAPFFF010000009">
    <property type="protein sequence ID" value="KAK8882006.1"/>
    <property type="molecule type" value="Genomic_DNA"/>
</dbReference>
<evidence type="ECO:0000256" key="4">
    <source>
        <dbReference type="RuleBase" id="RU363128"/>
    </source>
</evidence>